<evidence type="ECO:0000256" key="2">
    <source>
        <dbReference type="ARBA" id="ARBA00022723"/>
    </source>
</evidence>
<protein>
    <submittedName>
        <fullName evidence="7">Arylsulfatase</fullName>
    </submittedName>
</protein>
<dbReference type="InterPro" id="IPR050738">
    <property type="entry name" value="Sulfatase"/>
</dbReference>
<dbReference type="GO" id="GO:0046872">
    <property type="term" value="F:metal ion binding"/>
    <property type="evidence" value="ECO:0007669"/>
    <property type="project" value="UniProtKB-KW"/>
</dbReference>
<reference evidence="7 8" key="1">
    <citation type="submission" date="2018-09" db="EMBL/GenBank/DDBJ databases">
        <authorList>
            <person name="Zhu H."/>
        </authorList>
    </citation>
    <scope>NUCLEOTIDE SEQUENCE [LARGE SCALE GENOMIC DNA]</scope>
    <source>
        <strain evidence="7 8">K1S02-61</strain>
    </source>
</reference>
<dbReference type="Gene3D" id="3.30.1120.10">
    <property type="match status" value="1"/>
</dbReference>
<dbReference type="PANTHER" id="PTHR42693">
    <property type="entry name" value="ARYLSULFATASE FAMILY MEMBER"/>
    <property type="match status" value="1"/>
</dbReference>
<evidence type="ECO:0000259" key="6">
    <source>
        <dbReference type="Pfam" id="PF00884"/>
    </source>
</evidence>
<keyword evidence="3" id="KW-0378">Hydrolase</keyword>
<dbReference type="RefSeq" id="WP_119812257.1">
    <property type="nucleotide sequence ID" value="NZ_QYUP01000145.1"/>
</dbReference>
<keyword evidence="4" id="KW-0106">Calcium</keyword>
<dbReference type="EMBL" id="QYUP01000145">
    <property type="protein sequence ID" value="RJG11622.1"/>
    <property type="molecule type" value="Genomic_DNA"/>
</dbReference>
<dbReference type="Pfam" id="PF00884">
    <property type="entry name" value="Sulfatase"/>
    <property type="match status" value="1"/>
</dbReference>
<organism evidence="7 8">
    <name type="scientific">Massilia cavernae</name>
    <dbReference type="NCBI Taxonomy" id="2320864"/>
    <lineage>
        <taxon>Bacteria</taxon>
        <taxon>Pseudomonadati</taxon>
        <taxon>Pseudomonadota</taxon>
        <taxon>Betaproteobacteria</taxon>
        <taxon>Burkholderiales</taxon>
        <taxon>Oxalobacteraceae</taxon>
        <taxon>Telluria group</taxon>
        <taxon>Massilia</taxon>
    </lineage>
</organism>
<dbReference type="InterPro" id="IPR000917">
    <property type="entry name" value="Sulfatase_N"/>
</dbReference>
<proteinExistence type="inferred from homology"/>
<dbReference type="GO" id="GO:0016787">
    <property type="term" value="F:hydrolase activity"/>
    <property type="evidence" value="ECO:0007669"/>
    <property type="project" value="UniProtKB-KW"/>
</dbReference>
<dbReference type="PROSITE" id="PS00523">
    <property type="entry name" value="SULFATASE_1"/>
    <property type="match status" value="1"/>
</dbReference>
<dbReference type="Proteomes" id="UP000284006">
    <property type="component" value="Unassembled WGS sequence"/>
</dbReference>
<comment type="similarity">
    <text evidence="1">Belongs to the sulfatase family.</text>
</comment>
<feature type="signal peptide" evidence="5">
    <location>
        <begin position="1"/>
        <end position="32"/>
    </location>
</feature>
<dbReference type="AlphaFoldDB" id="A0A418XGN3"/>
<keyword evidence="2" id="KW-0479">Metal-binding</keyword>
<gene>
    <name evidence="7" type="ORF">D3872_18850</name>
</gene>
<dbReference type="Gene3D" id="3.40.720.10">
    <property type="entry name" value="Alkaline Phosphatase, subunit A"/>
    <property type="match status" value="1"/>
</dbReference>
<dbReference type="CDD" id="cd16025">
    <property type="entry name" value="PAS_like"/>
    <property type="match status" value="1"/>
</dbReference>
<evidence type="ECO:0000313" key="7">
    <source>
        <dbReference type="EMBL" id="RJG11622.1"/>
    </source>
</evidence>
<comment type="caution">
    <text evidence="7">The sequence shown here is derived from an EMBL/GenBank/DDBJ whole genome shotgun (WGS) entry which is preliminary data.</text>
</comment>
<feature type="chain" id="PRO_5019345260" evidence="5">
    <location>
        <begin position="33"/>
        <end position="756"/>
    </location>
</feature>
<dbReference type="PANTHER" id="PTHR42693:SF43">
    <property type="entry name" value="BLL2667 PROTEIN"/>
    <property type="match status" value="1"/>
</dbReference>
<feature type="domain" description="Sulfatase N-terminal" evidence="6">
    <location>
        <begin position="57"/>
        <end position="468"/>
    </location>
</feature>
<evidence type="ECO:0000256" key="4">
    <source>
        <dbReference type="ARBA" id="ARBA00022837"/>
    </source>
</evidence>
<evidence type="ECO:0000256" key="1">
    <source>
        <dbReference type="ARBA" id="ARBA00008779"/>
    </source>
</evidence>
<name>A0A418XGN3_9BURK</name>
<evidence type="ECO:0000313" key="8">
    <source>
        <dbReference type="Proteomes" id="UP000284006"/>
    </source>
</evidence>
<keyword evidence="5" id="KW-0732">Signal</keyword>
<dbReference type="SUPFAM" id="SSF53649">
    <property type="entry name" value="Alkaline phosphatase-like"/>
    <property type="match status" value="1"/>
</dbReference>
<dbReference type="InterPro" id="IPR017850">
    <property type="entry name" value="Alkaline_phosphatase_core_sf"/>
</dbReference>
<evidence type="ECO:0000256" key="5">
    <source>
        <dbReference type="SAM" id="SignalP"/>
    </source>
</evidence>
<dbReference type="InterPro" id="IPR024607">
    <property type="entry name" value="Sulfatase_CS"/>
</dbReference>
<evidence type="ECO:0000256" key="3">
    <source>
        <dbReference type="ARBA" id="ARBA00022801"/>
    </source>
</evidence>
<keyword evidence="8" id="KW-1185">Reference proteome</keyword>
<sequence>MMLDTLTRMGLARLITLSSLVMLHLPAAIAQAGPPQAAMSTRWRYYPERALPPKGAPNILLIMTDDVGFGATSTFGGPIPTPTFDALADRGLRYNTFHTTAMCSPSRAALLTGRNHHAVGYGAISNVSLDEPGYISVIPKSAATVGRVLRDAGYDTAWFGKNHNTPEWELGAMGPFDHWPNAMGFDYFYGFNAAMTDQRSPTLTENRNAIQPPNTPEYFLDRDLADRMIHWINIQHTADARRPFFAYLAPGTMHSPQQAPADWIARFRGKFDAGWDKQREQIFARQKAMGVIPANAILSPRPADIPAWDSLGADQRRLYIRMMETAAAQLSYMDFQLGRVIENLWRSGQLDNTLILFVQGDNGSSLETFFGITNEGLAFSNSFPSVAEMMPDLDKIGSRDTAGQYPAGWGWALNTPFPWGKQIASHLGGLRDGLVISWPDRIQQTGTIRSQFHHLIDIAPTIYEATGIKPPAMVDGVEQQPIDGVSMVYTFDNPSAPTHRREQYFEMLGNRGYYKDGWWAGTTPAAGPWKFTKADPNQFPWELYDLNTDYAQTANLAGRNPGKLEELRRDFDAAATRYHVLPLSSDLLGRAIDHSLRPGVLPSSGKFTYYPGDTRYSVMAWPSIAPGWTSVSTVDLKSKRDNGPIFGQGGRFGSMSLTLDDGKPVFVYDPTARDRERVVLNGVPLSPGKHELTIRFSGSKAPYRVTLFADGREVDSKEVGRLIRVRGEAFVGRTLLDAPLPSEPCECAVESVVITK</sequence>
<accession>A0A418XGN3</accession>
<dbReference type="OrthoDB" id="9766107at2"/>